<dbReference type="Proteomes" id="UP000179797">
    <property type="component" value="Unassembled WGS sequence"/>
</dbReference>
<feature type="transmembrane region" description="Helical" evidence="1">
    <location>
        <begin position="147"/>
        <end position="167"/>
    </location>
</feature>
<dbReference type="InterPro" id="IPR012429">
    <property type="entry name" value="HGSNAT_cat"/>
</dbReference>
<feature type="transmembrane region" description="Helical" evidence="1">
    <location>
        <begin position="12"/>
        <end position="30"/>
    </location>
</feature>
<sequence length="385" mass="44994">MKEPQRETIKTSRIYSIDILRGVVMLIMLLDHVRERFFYHVTVTDPINIEEVSTALFFTRELAHLCAPIFVFLTGLSAWLYAYPKGKPSRSASSFLFKRGLFILLVEVTLINFSWYGEYKILFLQVMWAIGISMICLSFMCKLPHKWIGVIGLIIVFGHNTLIDFILTPNDWGFTLWTILYQRGYIYSSDLLSIKASYPVLPWIGVILTGYFTGPLFSDKFTKERRKNILMLIGCCCLSLLIILRGFNIYGEALPWEQKDTFISSFMSFINFKKYPPSLDFLLLTIGIGMFLLAFFETVQNRCTTFLKTYGSAPMFFYIFHLYLLLFLYKGSVYLFGTTQVEYFGFDHLWQIWLCTIILSIVLYFPTKAFSNYKIKSKSRWLKYL</sequence>
<keyword evidence="4" id="KW-1185">Reference proteome</keyword>
<protein>
    <recommendedName>
        <fullName evidence="2">Heparan-alpha-glucosaminide N-acetyltransferase catalytic domain-containing protein</fullName>
    </recommendedName>
</protein>
<name>A0A1S1Z0B9_FLAPC</name>
<keyword evidence="1" id="KW-1133">Transmembrane helix</keyword>
<evidence type="ECO:0000256" key="1">
    <source>
        <dbReference type="SAM" id="Phobius"/>
    </source>
</evidence>
<gene>
    <name evidence="3" type="ORF">NH26_10235</name>
</gene>
<dbReference type="STRING" id="915059.NH26_10235"/>
<dbReference type="Pfam" id="PF07786">
    <property type="entry name" value="HGSNAT_cat"/>
    <property type="match status" value="1"/>
</dbReference>
<keyword evidence="1" id="KW-0812">Transmembrane</keyword>
<organism evidence="3 4">
    <name type="scientific">Flammeovirga pacifica</name>
    <dbReference type="NCBI Taxonomy" id="915059"/>
    <lineage>
        <taxon>Bacteria</taxon>
        <taxon>Pseudomonadati</taxon>
        <taxon>Bacteroidota</taxon>
        <taxon>Cytophagia</taxon>
        <taxon>Cytophagales</taxon>
        <taxon>Flammeovirgaceae</taxon>
        <taxon>Flammeovirga</taxon>
    </lineage>
</organism>
<dbReference type="PANTHER" id="PTHR40407">
    <property type="entry name" value="MEMBRANE PROTEIN-LIKE PROTEIN"/>
    <property type="match status" value="1"/>
</dbReference>
<feature type="transmembrane region" description="Helical" evidence="1">
    <location>
        <begin position="311"/>
        <end position="329"/>
    </location>
</feature>
<feature type="transmembrane region" description="Helical" evidence="1">
    <location>
        <begin position="200"/>
        <end position="217"/>
    </location>
</feature>
<evidence type="ECO:0000259" key="2">
    <source>
        <dbReference type="Pfam" id="PF07786"/>
    </source>
</evidence>
<feature type="transmembrane region" description="Helical" evidence="1">
    <location>
        <begin position="281"/>
        <end position="299"/>
    </location>
</feature>
<evidence type="ECO:0000313" key="3">
    <source>
        <dbReference type="EMBL" id="OHX66706.1"/>
    </source>
</evidence>
<comment type="caution">
    <text evidence="3">The sequence shown here is derived from an EMBL/GenBank/DDBJ whole genome shotgun (WGS) entry which is preliminary data.</text>
</comment>
<accession>A0A1S1Z0B9</accession>
<dbReference type="OrthoDB" id="508112at2"/>
<proteinExistence type="predicted"/>
<feature type="transmembrane region" description="Helical" evidence="1">
    <location>
        <begin position="62"/>
        <end position="83"/>
    </location>
</feature>
<dbReference type="PANTHER" id="PTHR40407:SF1">
    <property type="entry name" value="HEPARAN-ALPHA-GLUCOSAMINIDE N-ACETYLTRANSFERASE CATALYTIC DOMAIN-CONTAINING PROTEIN"/>
    <property type="match status" value="1"/>
</dbReference>
<feature type="transmembrane region" description="Helical" evidence="1">
    <location>
        <begin position="349"/>
        <end position="370"/>
    </location>
</feature>
<evidence type="ECO:0000313" key="4">
    <source>
        <dbReference type="Proteomes" id="UP000179797"/>
    </source>
</evidence>
<feature type="transmembrane region" description="Helical" evidence="1">
    <location>
        <begin position="229"/>
        <end position="250"/>
    </location>
</feature>
<dbReference type="RefSeq" id="WP_044229192.1">
    <property type="nucleotide sequence ID" value="NZ_JRYR02000001.1"/>
</dbReference>
<reference evidence="3 4" key="1">
    <citation type="journal article" date="2012" name="Int. J. Syst. Evol. Microbiol.">
        <title>Flammeovirga pacifica sp. nov., isolated from deep-sea sediment.</title>
        <authorList>
            <person name="Xu H."/>
            <person name="Fu Y."/>
            <person name="Yang N."/>
            <person name="Ding Z."/>
            <person name="Lai Q."/>
            <person name="Zeng R."/>
        </authorList>
    </citation>
    <scope>NUCLEOTIDE SEQUENCE [LARGE SCALE GENOMIC DNA]</scope>
    <source>
        <strain evidence="4">DSM 24597 / LMG 26175 / WPAGA1</strain>
    </source>
</reference>
<keyword evidence="1" id="KW-0472">Membrane</keyword>
<dbReference type="EMBL" id="JRYR02000001">
    <property type="protein sequence ID" value="OHX66706.1"/>
    <property type="molecule type" value="Genomic_DNA"/>
</dbReference>
<feature type="transmembrane region" description="Helical" evidence="1">
    <location>
        <begin position="121"/>
        <end position="140"/>
    </location>
</feature>
<dbReference type="AlphaFoldDB" id="A0A1S1Z0B9"/>
<feature type="transmembrane region" description="Helical" evidence="1">
    <location>
        <begin position="95"/>
        <end position="115"/>
    </location>
</feature>
<feature type="domain" description="Heparan-alpha-glucosaminide N-acetyltransferase catalytic" evidence="2">
    <location>
        <begin position="13"/>
        <end position="226"/>
    </location>
</feature>